<proteinExistence type="predicted"/>
<keyword evidence="2" id="KW-1185">Reference proteome</keyword>
<dbReference type="Proteomes" id="UP000214646">
    <property type="component" value="Unassembled WGS sequence"/>
</dbReference>
<protein>
    <submittedName>
        <fullName evidence="1">Uncharacterized protein</fullName>
    </submittedName>
</protein>
<comment type="caution">
    <text evidence="1">The sequence shown here is derived from an EMBL/GenBank/DDBJ whole genome shotgun (WGS) entry which is preliminary data.</text>
</comment>
<dbReference type="AlphaFoldDB" id="A0A225E162"/>
<gene>
    <name evidence="1" type="ORF">FRUB_00632</name>
</gene>
<sequence length="42" mass="4787">MVEQLILAGSTRKHDNRLLPARGRGVGVRYEILVARAIFPRR</sequence>
<accession>A0A225E162</accession>
<organism evidence="1 2">
    <name type="scientific">Fimbriiglobus ruber</name>
    <dbReference type="NCBI Taxonomy" id="1908690"/>
    <lineage>
        <taxon>Bacteria</taxon>
        <taxon>Pseudomonadati</taxon>
        <taxon>Planctomycetota</taxon>
        <taxon>Planctomycetia</taxon>
        <taxon>Gemmatales</taxon>
        <taxon>Gemmataceae</taxon>
        <taxon>Fimbriiglobus</taxon>
    </lineage>
</organism>
<evidence type="ECO:0000313" key="1">
    <source>
        <dbReference type="EMBL" id="OWK46933.1"/>
    </source>
</evidence>
<evidence type="ECO:0000313" key="2">
    <source>
        <dbReference type="Proteomes" id="UP000214646"/>
    </source>
</evidence>
<name>A0A225E162_9BACT</name>
<reference evidence="2" key="1">
    <citation type="submission" date="2017-06" db="EMBL/GenBank/DDBJ databases">
        <title>Genome analysis of Fimbriiglobus ruber SP5, the first member of the order Planctomycetales with confirmed chitinolytic capability.</title>
        <authorList>
            <person name="Ravin N.V."/>
            <person name="Rakitin A.L."/>
            <person name="Ivanova A.A."/>
            <person name="Beletsky A.V."/>
            <person name="Kulichevskaya I.S."/>
            <person name="Mardanov A.V."/>
            <person name="Dedysh S.N."/>
        </authorList>
    </citation>
    <scope>NUCLEOTIDE SEQUENCE [LARGE SCALE GENOMIC DNA]</scope>
    <source>
        <strain evidence="2">SP5</strain>
    </source>
</reference>
<dbReference type="EMBL" id="NIDE01000001">
    <property type="protein sequence ID" value="OWK46933.1"/>
    <property type="molecule type" value="Genomic_DNA"/>
</dbReference>